<dbReference type="GO" id="GO:0005829">
    <property type="term" value="C:cytosol"/>
    <property type="evidence" value="ECO:0007669"/>
    <property type="project" value="TreeGrafter"/>
</dbReference>
<proteinExistence type="inferred from homology"/>
<dbReference type="Pfam" id="PF01844">
    <property type="entry name" value="HNH"/>
    <property type="match status" value="1"/>
</dbReference>
<protein>
    <recommendedName>
        <fullName evidence="4">Putative HNH nuclease YajD</fullName>
    </recommendedName>
</protein>
<accession>A0A2D0K7Q2</accession>
<keyword evidence="7" id="KW-0255">Endonuclease</keyword>
<comment type="similarity">
    <text evidence="3">Belongs to the HNH nuclease family.</text>
</comment>
<gene>
    <name evidence="7" type="ORF">Xsto_04055</name>
</gene>
<feature type="domain" description="HNH nuclease" evidence="6">
    <location>
        <begin position="53"/>
        <end position="107"/>
    </location>
</feature>
<dbReference type="Gene3D" id="1.10.30.50">
    <property type="match status" value="1"/>
</dbReference>
<dbReference type="GO" id="GO:0008270">
    <property type="term" value="F:zinc ion binding"/>
    <property type="evidence" value="ECO:0007669"/>
    <property type="project" value="InterPro"/>
</dbReference>
<comment type="caution">
    <text evidence="7">The sequence shown here is derived from an EMBL/GenBank/DDBJ whole genome shotgun (WGS) entry which is preliminary data.</text>
</comment>
<reference evidence="7 8" key="1">
    <citation type="journal article" date="2017" name="Nat. Microbiol.">
        <title>Natural product diversity associated with the nematode symbionts Photorhabdus and Xenorhabdus.</title>
        <authorList>
            <person name="Tobias N.J."/>
            <person name="Wolff H."/>
            <person name="Djahanschiri B."/>
            <person name="Grundmann F."/>
            <person name="Kronenwerth M."/>
            <person name="Shi Y.M."/>
            <person name="Simonyi S."/>
            <person name="Grun P."/>
            <person name="Shapiro-Ilan D."/>
            <person name="Pidot S.J."/>
            <person name="Stinear T.P."/>
            <person name="Ebersberger I."/>
            <person name="Bode H.B."/>
        </authorList>
    </citation>
    <scope>NUCLEOTIDE SEQUENCE [LARGE SCALE GENOMIC DNA]</scope>
    <source>
        <strain evidence="7 8">DSM 17904</strain>
    </source>
</reference>
<dbReference type="PANTHER" id="PTHR41286">
    <property type="entry name" value="HNH NUCLEASE YAJD-RELATED"/>
    <property type="match status" value="1"/>
</dbReference>
<feature type="region of interest" description="Disordered" evidence="5">
    <location>
        <begin position="1"/>
        <end position="21"/>
    </location>
</feature>
<evidence type="ECO:0000256" key="2">
    <source>
        <dbReference type="ARBA" id="ARBA00022801"/>
    </source>
</evidence>
<sequence>MPPRIPRACRKQGCPKTTTDRSGYCPEHLHTGWQAHQQGKSRHARGYGSQWDKLRATIKQRDKHLCQSCLRQGRATTGTTVDHITPKAHGGTDALSNLQLLCEACHSRKTATERLRESLEDR</sequence>
<evidence type="ECO:0000259" key="6">
    <source>
        <dbReference type="SMART" id="SM00507"/>
    </source>
</evidence>
<evidence type="ECO:0000256" key="1">
    <source>
        <dbReference type="ARBA" id="ARBA00022722"/>
    </source>
</evidence>
<dbReference type="RefSeq" id="WP_099126227.1">
    <property type="nucleotide sequence ID" value="NZ_CAWNRH010000166.1"/>
</dbReference>
<dbReference type="EMBL" id="NJAJ01000086">
    <property type="protein sequence ID" value="PHM59474.1"/>
    <property type="molecule type" value="Genomic_DNA"/>
</dbReference>
<evidence type="ECO:0000256" key="4">
    <source>
        <dbReference type="ARBA" id="ARBA00040194"/>
    </source>
</evidence>
<evidence type="ECO:0000313" key="7">
    <source>
        <dbReference type="EMBL" id="PHM59474.1"/>
    </source>
</evidence>
<evidence type="ECO:0000256" key="3">
    <source>
        <dbReference type="ARBA" id="ARBA00038412"/>
    </source>
</evidence>
<dbReference type="AlphaFoldDB" id="A0A2D0K7Q2"/>
<organism evidence="7 8">
    <name type="scientific">Xenorhabdus stockiae</name>
    <dbReference type="NCBI Taxonomy" id="351614"/>
    <lineage>
        <taxon>Bacteria</taxon>
        <taxon>Pseudomonadati</taxon>
        <taxon>Pseudomonadota</taxon>
        <taxon>Gammaproteobacteria</taxon>
        <taxon>Enterobacterales</taxon>
        <taxon>Morganellaceae</taxon>
        <taxon>Xenorhabdus</taxon>
    </lineage>
</organism>
<keyword evidence="8" id="KW-1185">Reference proteome</keyword>
<dbReference type="GO" id="GO:0003676">
    <property type="term" value="F:nucleic acid binding"/>
    <property type="evidence" value="ECO:0007669"/>
    <property type="project" value="InterPro"/>
</dbReference>
<dbReference type="SMART" id="SM00507">
    <property type="entry name" value="HNHc"/>
    <property type="match status" value="1"/>
</dbReference>
<keyword evidence="1" id="KW-0540">Nuclease</keyword>
<name>A0A2D0K7Q2_9GAMM</name>
<dbReference type="GO" id="GO:0016787">
    <property type="term" value="F:hydrolase activity"/>
    <property type="evidence" value="ECO:0007669"/>
    <property type="project" value="UniProtKB-KW"/>
</dbReference>
<evidence type="ECO:0000256" key="5">
    <source>
        <dbReference type="SAM" id="MobiDB-lite"/>
    </source>
</evidence>
<evidence type="ECO:0000313" key="8">
    <source>
        <dbReference type="Proteomes" id="UP000222366"/>
    </source>
</evidence>
<keyword evidence="2" id="KW-0378">Hydrolase</keyword>
<dbReference type="InterPro" id="IPR002711">
    <property type="entry name" value="HNH"/>
</dbReference>
<dbReference type="CDD" id="cd00085">
    <property type="entry name" value="HNHc"/>
    <property type="match status" value="1"/>
</dbReference>
<dbReference type="Proteomes" id="UP000222366">
    <property type="component" value="Unassembled WGS sequence"/>
</dbReference>
<dbReference type="PANTHER" id="PTHR41286:SF1">
    <property type="entry name" value="HNH NUCLEASE YAJD-RELATED"/>
    <property type="match status" value="1"/>
</dbReference>
<dbReference type="InterPro" id="IPR003615">
    <property type="entry name" value="HNH_nuc"/>
</dbReference>
<dbReference type="GO" id="GO:0004519">
    <property type="term" value="F:endonuclease activity"/>
    <property type="evidence" value="ECO:0007669"/>
    <property type="project" value="UniProtKB-KW"/>
</dbReference>